<dbReference type="eggNOG" id="ENOG502S6N0">
    <property type="taxonomic scope" value="Eukaryota"/>
</dbReference>
<dbReference type="VEuPathDB" id="FungiDB:AMAG_06646"/>
<keyword evidence="3 5" id="KW-1133">Transmembrane helix</keyword>
<dbReference type="PANTHER" id="PTHR39469:SF1">
    <property type="entry name" value="DUF4203 DOMAIN-CONTAINING PROTEIN"/>
    <property type="match status" value="1"/>
</dbReference>
<dbReference type="AlphaFoldDB" id="A0A0L0SEL8"/>
<evidence type="ECO:0000259" key="6">
    <source>
        <dbReference type="Pfam" id="PF13886"/>
    </source>
</evidence>
<reference evidence="8" key="2">
    <citation type="submission" date="2009-11" db="EMBL/GenBank/DDBJ databases">
        <title>The Genome Sequence of Allomyces macrogynus strain ATCC 38327.</title>
        <authorList>
            <consortium name="The Broad Institute Genome Sequencing Platform"/>
            <person name="Russ C."/>
            <person name="Cuomo C."/>
            <person name="Shea T."/>
            <person name="Young S.K."/>
            <person name="Zeng Q."/>
            <person name="Koehrsen M."/>
            <person name="Haas B."/>
            <person name="Borodovsky M."/>
            <person name="Guigo R."/>
            <person name="Alvarado L."/>
            <person name="Berlin A."/>
            <person name="Borenstein D."/>
            <person name="Chen Z."/>
            <person name="Engels R."/>
            <person name="Freedman E."/>
            <person name="Gellesch M."/>
            <person name="Goldberg J."/>
            <person name="Griggs A."/>
            <person name="Gujja S."/>
            <person name="Heiman D."/>
            <person name="Hepburn T."/>
            <person name="Howarth C."/>
            <person name="Jen D."/>
            <person name="Larson L."/>
            <person name="Lewis B."/>
            <person name="Mehta T."/>
            <person name="Park D."/>
            <person name="Pearson M."/>
            <person name="Roberts A."/>
            <person name="Saif S."/>
            <person name="Shenoy N."/>
            <person name="Sisk P."/>
            <person name="Stolte C."/>
            <person name="Sykes S."/>
            <person name="Walk T."/>
            <person name="White J."/>
            <person name="Yandava C."/>
            <person name="Burger G."/>
            <person name="Gray M.W."/>
            <person name="Holland P.W.H."/>
            <person name="King N."/>
            <person name="Lang F.B.F."/>
            <person name="Roger A.J."/>
            <person name="Ruiz-Trillo I."/>
            <person name="Lander E."/>
            <person name="Nusbaum C."/>
        </authorList>
    </citation>
    <scope>NUCLEOTIDE SEQUENCE [LARGE SCALE GENOMIC DNA]</scope>
    <source>
        <strain evidence="8">ATCC 38327</strain>
    </source>
</reference>
<feature type="transmembrane region" description="Helical" evidence="5">
    <location>
        <begin position="33"/>
        <end position="54"/>
    </location>
</feature>
<accession>A0A0L0SEL8</accession>
<dbReference type="Proteomes" id="UP000054350">
    <property type="component" value="Unassembled WGS sequence"/>
</dbReference>
<feature type="transmembrane region" description="Helical" evidence="5">
    <location>
        <begin position="162"/>
        <end position="183"/>
    </location>
</feature>
<organism evidence="7 8">
    <name type="scientific">Allomyces macrogynus (strain ATCC 38327)</name>
    <name type="common">Allomyces javanicus var. macrogynus</name>
    <dbReference type="NCBI Taxonomy" id="578462"/>
    <lineage>
        <taxon>Eukaryota</taxon>
        <taxon>Fungi</taxon>
        <taxon>Fungi incertae sedis</taxon>
        <taxon>Blastocladiomycota</taxon>
        <taxon>Blastocladiomycetes</taxon>
        <taxon>Blastocladiales</taxon>
        <taxon>Blastocladiaceae</taxon>
        <taxon>Allomyces</taxon>
    </lineage>
</organism>
<keyword evidence="8" id="KW-1185">Reference proteome</keyword>
<sequence length="283" mass="29734">MFQSISSSAATLHASCPRRPTSLSLAASRWLPVLVYALFTLVLSVLAAPMPASNDAPPVSLPTTKDIEDQANKLVADTIALGVILIVTGLLFTFAGMKMMRICLFLAGAYLFAGFAFGILQTVEPADGFGNRKAVYWGVGIAAALLGGALMVFFYKVGMFAIGAFGGYSLALWILALASGGLISGKTGQIIFIVVLALVGGIAMLYIEKHAVRICTAIGGAYFTMVGIDVFARTGFYNSTVAFLGGQSSTYTTSAKVYGMIAGYVVLAVLGIVVQYRTTRNSK</sequence>
<evidence type="ECO:0000256" key="5">
    <source>
        <dbReference type="SAM" id="Phobius"/>
    </source>
</evidence>
<dbReference type="STRING" id="578462.A0A0L0SEL8"/>
<feature type="transmembrane region" description="Helical" evidence="5">
    <location>
        <begin position="257"/>
        <end position="276"/>
    </location>
</feature>
<dbReference type="Pfam" id="PF13886">
    <property type="entry name" value="TM7S3_TM198"/>
    <property type="match status" value="1"/>
</dbReference>
<dbReference type="EMBL" id="GG745337">
    <property type="protein sequence ID" value="KNE60884.1"/>
    <property type="molecule type" value="Genomic_DNA"/>
</dbReference>
<dbReference type="OMA" id="MFIVGFY"/>
<evidence type="ECO:0000256" key="2">
    <source>
        <dbReference type="ARBA" id="ARBA00022692"/>
    </source>
</evidence>
<dbReference type="PANTHER" id="PTHR39469">
    <property type="entry name" value="CHROMOSOME 1, WHOLE GENOME SHOTGUN SEQUENCE"/>
    <property type="match status" value="1"/>
</dbReference>
<feature type="transmembrane region" description="Helical" evidence="5">
    <location>
        <begin position="189"/>
        <end position="207"/>
    </location>
</feature>
<dbReference type="OrthoDB" id="5564900at2759"/>
<dbReference type="GO" id="GO:0016020">
    <property type="term" value="C:membrane"/>
    <property type="evidence" value="ECO:0007669"/>
    <property type="project" value="UniProtKB-SubCell"/>
</dbReference>
<feature type="transmembrane region" description="Helical" evidence="5">
    <location>
        <begin position="74"/>
        <end position="95"/>
    </location>
</feature>
<evidence type="ECO:0000256" key="3">
    <source>
        <dbReference type="ARBA" id="ARBA00022989"/>
    </source>
</evidence>
<evidence type="ECO:0000313" key="8">
    <source>
        <dbReference type="Proteomes" id="UP000054350"/>
    </source>
</evidence>
<evidence type="ECO:0000256" key="1">
    <source>
        <dbReference type="ARBA" id="ARBA00004141"/>
    </source>
</evidence>
<gene>
    <name evidence="7" type="ORF">AMAG_06646</name>
</gene>
<name>A0A0L0SEL8_ALLM3</name>
<protein>
    <recommendedName>
        <fullName evidence="6">TM7S3/TM198-like domain-containing protein</fullName>
    </recommendedName>
</protein>
<keyword evidence="4 5" id="KW-0472">Membrane</keyword>
<dbReference type="InterPro" id="IPR025256">
    <property type="entry name" value="TM7S3/TM198-like_dom"/>
</dbReference>
<feature type="transmembrane region" description="Helical" evidence="5">
    <location>
        <begin position="102"/>
        <end position="123"/>
    </location>
</feature>
<evidence type="ECO:0000313" key="7">
    <source>
        <dbReference type="EMBL" id="KNE60884.1"/>
    </source>
</evidence>
<feature type="transmembrane region" description="Helical" evidence="5">
    <location>
        <begin position="214"/>
        <end position="237"/>
    </location>
</feature>
<feature type="domain" description="TM7S3/TM198-like" evidence="6">
    <location>
        <begin position="82"/>
        <end position="276"/>
    </location>
</feature>
<keyword evidence="2 5" id="KW-0812">Transmembrane</keyword>
<feature type="transmembrane region" description="Helical" evidence="5">
    <location>
        <begin position="135"/>
        <end position="155"/>
    </location>
</feature>
<reference evidence="7 8" key="1">
    <citation type="submission" date="2009-11" db="EMBL/GenBank/DDBJ databases">
        <title>Annotation of Allomyces macrogynus ATCC 38327.</title>
        <authorList>
            <consortium name="The Broad Institute Genome Sequencing Platform"/>
            <person name="Russ C."/>
            <person name="Cuomo C."/>
            <person name="Burger G."/>
            <person name="Gray M.W."/>
            <person name="Holland P.W.H."/>
            <person name="King N."/>
            <person name="Lang F.B.F."/>
            <person name="Roger A.J."/>
            <person name="Ruiz-Trillo I."/>
            <person name="Young S.K."/>
            <person name="Zeng Q."/>
            <person name="Gargeya S."/>
            <person name="Fitzgerald M."/>
            <person name="Haas B."/>
            <person name="Abouelleil A."/>
            <person name="Alvarado L."/>
            <person name="Arachchi H.M."/>
            <person name="Berlin A."/>
            <person name="Chapman S.B."/>
            <person name="Gearin G."/>
            <person name="Goldberg J."/>
            <person name="Griggs A."/>
            <person name="Gujja S."/>
            <person name="Hansen M."/>
            <person name="Heiman D."/>
            <person name="Howarth C."/>
            <person name="Larimer J."/>
            <person name="Lui A."/>
            <person name="MacDonald P.J.P."/>
            <person name="McCowen C."/>
            <person name="Montmayeur A."/>
            <person name="Murphy C."/>
            <person name="Neiman D."/>
            <person name="Pearson M."/>
            <person name="Priest M."/>
            <person name="Roberts A."/>
            <person name="Saif S."/>
            <person name="Shea T."/>
            <person name="Sisk P."/>
            <person name="Stolte C."/>
            <person name="Sykes S."/>
            <person name="Wortman J."/>
            <person name="Nusbaum C."/>
            <person name="Birren B."/>
        </authorList>
    </citation>
    <scope>NUCLEOTIDE SEQUENCE [LARGE SCALE GENOMIC DNA]</scope>
    <source>
        <strain evidence="7 8">ATCC 38327</strain>
    </source>
</reference>
<evidence type="ECO:0000256" key="4">
    <source>
        <dbReference type="ARBA" id="ARBA00023136"/>
    </source>
</evidence>
<comment type="subcellular location">
    <subcellularLocation>
        <location evidence="1">Membrane</location>
        <topology evidence="1">Multi-pass membrane protein</topology>
    </subcellularLocation>
</comment>
<proteinExistence type="predicted"/>